<accession>A0A3R7G6J4</accession>
<proteinExistence type="predicted"/>
<dbReference type="Proteomes" id="UP000286415">
    <property type="component" value="Unassembled WGS sequence"/>
</dbReference>
<comment type="caution">
    <text evidence="1">The sequence shown here is derived from an EMBL/GenBank/DDBJ whole genome shotgun (WGS) entry which is preliminary data.</text>
</comment>
<evidence type="ECO:0000313" key="1">
    <source>
        <dbReference type="EMBL" id="KAG5443535.1"/>
    </source>
</evidence>
<keyword evidence="2" id="KW-1185">Reference proteome</keyword>
<reference evidence="1 2" key="2">
    <citation type="journal article" date="2021" name="Genomics">
        <title>High-quality reference genome for Clonorchis sinensis.</title>
        <authorList>
            <person name="Young N.D."/>
            <person name="Stroehlein A.J."/>
            <person name="Kinkar L."/>
            <person name="Wang T."/>
            <person name="Sohn W.M."/>
            <person name="Chang B.C.H."/>
            <person name="Kaur P."/>
            <person name="Weisz D."/>
            <person name="Dudchenko O."/>
            <person name="Aiden E.L."/>
            <person name="Korhonen P.K."/>
            <person name="Gasser R.B."/>
        </authorList>
    </citation>
    <scope>NUCLEOTIDE SEQUENCE [LARGE SCALE GENOMIC DNA]</scope>
    <source>
        <strain evidence="1">Cs-k2</strain>
    </source>
</reference>
<sequence length="60" mass="6403">MNGREGTVGSWEGTIAVNGMNGREGTVGSWEGTIAGVLSNWVWQPCAIIGLTYITFRTIS</sequence>
<dbReference type="InParanoid" id="A0A3R7G6J4"/>
<reference evidence="1 2" key="1">
    <citation type="journal article" date="2018" name="Biotechnol. Adv.">
        <title>Improved genomic resources and new bioinformatic workflow for the carcinogenic parasite Clonorchis sinensis: Biotechnological implications.</title>
        <authorList>
            <person name="Wang D."/>
            <person name="Korhonen P.K."/>
            <person name="Gasser R.B."/>
            <person name="Young N.D."/>
        </authorList>
    </citation>
    <scope>NUCLEOTIDE SEQUENCE [LARGE SCALE GENOMIC DNA]</scope>
    <source>
        <strain evidence="1">Cs-k2</strain>
    </source>
</reference>
<evidence type="ECO:0000313" key="2">
    <source>
        <dbReference type="Proteomes" id="UP000286415"/>
    </source>
</evidence>
<organism evidence="1 2">
    <name type="scientific">Clonorchis sinensis</name>
    <name type="common">Chinese liver fluke</name>
    <dbReference type="NCBI Taxonomy" id="79923"/>
    <lineage>
        <taxon>Eukaryota</taxon>
        <taxon>Metazoa</taxon>
        <taxon>Spiralia</taxon>
        <taxon>Lophotrochozoa</taxon>
        <taxon>Platyhelminthes</taxon>
        <taxon>Trematoda</taxon>
        <taxon>Digenea</taxon>
        <taxon>Opisthorchiida</taxon>
        <taxon>Opisthorchiata</taxon>
        <taxon>Opisthorchiidae</taxon>
        <taxon>Clonorchis</taxon>
    </lineage>
</organism>
<dbReference type="AlphaFoldDB" id="A0A3R7G6J4"/>
<gene>
    <name evidence="1" type="ORF">CSKR_101098</name>
</gene>
<protein>
    <submittedName>
        <fullName evidence="1">Uncharacterized protein</fullName>
    </submittedName>
</protein>
<name>A0A3R7G6J4_CLOSI</name>
<dbReference type="EMBL" id="NIRI02000056">
    <property type="protein sequence ID" value="KAG5443535.1"/>
    <property type="molecule type" value="Genomic_DNA"/>
</dbReference>